<proteinExistence type="predicted"/>
<accession>A0A8H7NGB0</accession>
<dbReference type="InterPro" id="IPR025337">
    <property type="entry name" value="Questin_oxidase-like"/>
</dbReference>
<sequence length="482" mass="55226">MILSRLVRVASARLEPSRCRPVAYSIVRARSIHTGISAMATAHNVHVWPAESGILAIKQDEETAAKVSDLLQKDLENHHVYFNAEGFHNHIPHHLLTLYGTGANSDHLQMAYDTNATYQIRARPPKTQVVEELEADYANAATKYFSRGTQYSSFLEFFEREIEKKGWQDVISEYVFADSDVSRQLFSRLYSGFLHPMIQLMFGLEWEQPAIIAEALAQAAVHNDRLGEAMSKAEAAANQQNHPPRVPFASLFENIRSAESRKLVHSAHWDDPNRVYDGVLARAPQEAIDLMAKIKVREEELEERTVEMLHTAAYVAAAAAWHPPHIPKFDFFLIHHLNSAPIFLTFNKQKWIPTQTKVRLLEWKMRLDLVQYIARGCPPLHADILRTYMPARDQKPVSHARELLPRFHVIRDDGHTIKVVRAMLIGQEVSKPYAGKDWIRIQTDDDWLRMHYLLLDGVEGQPSQWVRSAGFEQAWEDVPQRT</sequence>
<dbReference type="PANTHER" id="PTHR35870">
    <property type="entry name" value="PROTEIN, PUTATIVE (AFU_ORTHOLOGUE AFUA_5G03330)-RELATED"/>
    <property type="match status" value="1"/>
</dbReference>
<gene>
    <name evidence="2" type="ORF">IM811_010793</name>
</gene>
<name>A0A8H7NGB0_BIOOC</name>
<reference evidence="2" key="1">
    <citation type="submission" date="2020-10" db="EMBL/GenBank/DDBJ databases">
        <title>High-Quality Genome Resource of Clonostachys rosea strain S41 by Oxford Nanopore Long-Read Sequencing.</title>
        <authorList>
            <person name="Wang H."/>
        </authorList>
    </citation>
    <scope>NUCLEOTIDE SEQUENCE</scope>
    <source>
        <strain evidence="2">S41</strain>
    </source>
</reference>
<organism evidence="2 3">
    <name type="scientific">Bionectria ochroleuca</name>
    <name type="common">Gliocladium roseum</name>
    <dbReference type="NCBI Taxonomy" id="29856"/>
    <lineage>
        <taxon>Eukaryota</taxon>
        <taxon>Fungi</taxon>
        <taxon>Dikarya</taxon>
        <taxon>Ascomycota</taxon>
        <taxon>Pezizomycotina</taxon>
        <taxon>Sordariomycetes</taxon>
        <taxon>Hypocreomycetidae</taxon>
        <taxon>Hypocreales</taxon>
        <taxon>Bionectriaceae</taxon>
        <taxon>Clonostachys</taxon>
    </lineage>
</organism>
<dbReference type="PANTHER" id="PTHR35870:SF1">
    <property type="entry name" value="PROTEIN, PUTATIVE (AFU_ORTHOLOGUE AFUA_5G03330)-RELATED"/>
    <property type="match status" value="1"/>
</dbReference>
<evidence type="ECO:0000313" key="3">
    <source>
        <dbReference type="Proteomes" id="UP000616885"/>
    </source>
</evidence>
<protein>
    <recommendedName>
        <fullName evidence="4">HypA protein</fullName>
    </recommendedName>
</protein>
<comment type="caution">
    <text evidence="2">The sequence shown here is derived from an EMBL/GenBank/DDBJ whole genome shotgun (WGS) entry which is preliminary data.</text>
</comment>
<keyword evidence="1" id="KW-0560">Oxidoreductase</keyword>
<dbReference type="Proteomes" id="UP000616885">
    <property type="component" value="Unassembled WGS sequence"/>
</dbReference>
<dbReference type="EMBL" id="JADCTT010000003">
    <property type="protein sequence ID" value="KAF9755352.1"/>
    <property type="molecule type" value="Genomic_DNA"/>
</dbReference>
<dbReference type="AlphaFoldDB" id="A0A8H7NGB0"/>
<dbReference type="Pfam" id="PF14027">
    <property type="entry name" value="Questin_oxidase"/>
    <property type="match status" value="1"/>
</dbReference>
<evidence type="ECO:0000256" key="1">
    <source>
        <dbReference type="ARBA" id="ARBA00023002"/>
    </source>
</evidence>
<evidence type="ECO:0000313" key="2">
    <source>
        <dbReference type="EMBL" id="KAF9755352.1"/>
    </source>
</evidence>
<dbReference type="GO" id="GO:0016491">
    <property type="term" value="F:oxidoreductase activity"/>
    <property type="evidence" value="ECO:0007669"/>
    <property type="project" value="UniProtKB-KW"/>
</dbReference>
<evidence type="ECO:0008006" key="4">
    <source>
        <dbReference type="Google" id="ProtNLM"/>
    </source>
</evidence>